<dbReference type="GO" id="GO:0008726">
    <property type="term" value="F:alkanesulfonate monooxygenase activity"/>
    <property type="evidence" value="ECO:0007669"/>
    <property type="project" value="TreeGrafter"/>
</dbReference>
<dbReference type="InterPro" id="IPR011251">
    <property type="entry name" value="Luciferase-like_dom"/>
</dbReference>
<protein>
    <recommendedName>
        <fullName evidence="5">Luciferase-like domain-containing protein</fullName>
    </recommendedName>
</protein>
<evidence type="ECO:0000256" key="2">
    <source>
        <dbReference type="ARBA" id="ARBA00022643"/>
    </source>
</evidence>
<accession>W4LCI0</accession>
<gene>
    <name evidence="6" type="ORF">ETSY1_30700</name>
</gene>
<reference evidence="6 7" key="1">
    <citation type="journal article" date="2014" name="Nature">
        <title>An environmental bacterial taxon with a large and distinct metabolic repertoire.</title>
        <authorList>
            <person name="Wilson M.C."/>
            <person name="Mori T."/>
            <person name="Ruckert C."/>
            <person name="Uria A.R."/>
            <person name="Helf M.J."/>
            <person name="Takada K."/>
            <person name="Gernert C."/>
            <person name="Steffens U.A."/>
            <person name="Heycke N."/>
            <person name="Schmitt S."/>
            <person name="Rinke C."/>
            <person name="Helfrich E.J."/>
            <person name="Brachmann A.O."/>
            <person name="Gurgui C."/>
            <person name="Wakimoto T."/>
            <person name="Kracht M."/>
            <person name="Crusemann M."/>
            <person name="Hentschel U."/>
            <person name="Abe I."/>
            <person name="Matsunaga S."/>
            <person name="Kalinowski J."/>
            <person name="Takeyama H."/>
            <person name="Piel J."/>
        </authorList>
    </citation>
    <scope>NUCLEOTIDE SEQUENCE [LARGE SCALE GENOMIC DNA]</scope>
    <source>
        <strain evidence="7">TSY1</strain>
    </source>
</reference>
<keyword evidence="7" id="KW-1185">Reference proteome</keyword>
<evidence type="ECO:0000256" key="1">
    <source>
        <dbReference type="ARBA" id="ARBA00022630"/>
    </source>
</evidence>
<keyword evidence="4" id="KW-0503">Monooxygenase</keyword>
<dbReference type="PANTHER" id="PTHR42847:SF4">
    <property type="entry name" value="ALKANESULFONATE MONOOXYGENASE-RELATED"/>
    <property type="match status" value="1"/>
</dbReference>
<evidence type="ECO:0000256" key="3">
    <source>
        <dbReference type="ARBA" id="ARBA00023002"/>
    </source>
</evidence>
<dbReference type="PANTHER" id="PTHR42847">
    <property type="entry name" value="ALKANESULFONATE MONOOXYGENASE"/>
    <property type="match status" value="1"/>
</dbReference>
<organism evidence="6 7">
    <name type="scientific">Entotheonella factor</name>
    <dbReference type="NCBI Taxonomy" id="1429438"/>
    <lineage>
        <taxon>Bacteria</taxon>
        <taxon>Pseudomonadati</taxon>
        <taxon>Nitrospinota/Tectimicrobiota group</taxon>
        <taxon>Candidatus Tectimicrobiota</taxon>
        <taxon>Candidatus Entotheonellia</taxon>
        <taxon>Candidatus Entotheonellales</taxon>
        <taxon>Candidatus Entotheonellaceae</taxon>
        <taxon>Candidatus Entotheonella</taxon>
    </lineage>
</organism>
<dbReference type="SUPFAM" id="SSF51679">
    <property type="entry name" value="Bacterial luciferase-like"/>
    <property type="match status" value="1"/>
</dbReference>
<dbReference type="Pfam" id="PF00296">
    <property type="entry name" value="Bac_luciferase"/>
    <property type="match status" value="1"/>
</dbReference>
<dbReference type="InterPro" id="IPR050172">
    <property type="entry name" value="SsuD_RutA_monooxygenase"/>
</dbReference>
<dbReference type="HOGENOM" id="CLU_027853_6_2_7"/>
<evidence type="ECO:0000256" key="4">
    <source>
        <dbReference type="ARBA" id="ARBA00023033"/>
    </source>
</evidence>
<keyword evidence="3" id="KW-0560">Oxidoreductase</keyword>
<dbReference type="AlphaFoldDB" id="W4LCI0"/>
<evidence type="ECO:0000259" key="5">
    <source>
        <dbReference type="Pfam" id="PF00296"/>
    </source>
</evidence>
<proteinExistence type="predicted"/>
<dbReference type="GO" id="GO:0046306">
    <property type="term" value="P:alkanesulfonate catabolic process"/>
    <property type="evidence" value="ECO:0007669"/>
    <property type="project" value="TreeGrafter"/>
</dbReference>
<evidence type="ECO:0000313" key="6">
    <source>
        <dbReference type="EMBL" id="ETW95420.1"/>
    </source>
</evidence>
<sequence length="318" mass="35786">MKIGIIVEGQEGLSWDMWRRLVAQTEDLGFDSLWRSDHLFSIIDEAREAHETWLALTVAALETQRLQIGSLVSPMTFRHPAMLAKLAASVDSLSKGRLVLGVGAGWNDREHRAHGLPFPPFQERLDRLQEGIEIILGLHGEGPFHYQGQYYEVETANPYPKPVEKIPLLIGGKGRERFMRLVARYADEWNMTTNSPSFYRERSEALEAQCRAVGRDPATIRRSVAAGILIGRSAQEIERRCIAMQRLMPELAGVSTAEVPEALRAVGWVCGKPDEIVQRLRELAAVGIDRIMLEYNDVDDEDVFELIAREVMPGLEDA</sequence>
<keyword evidence="2" id="KW-0288">FMN</keyword>
<keyword evidence="1" id="KW-0285">Flavoprotein</keyword>
<dbReference type="Proteomes" id="UP000019141">
    <property type="component" value="Unassembled WGS sequence"/>
</dbReference>
<dbReference type="Gene3D" id="3.20.20.30">
    <property type="entry name" value="Luciferase-like domain"/>
    <property type="match status" value="1"/>
</dbReference>
<dbReference type="InterPro" id="IPR036661">
    <property type="entry name" value="Luciferase-like_sf"/>
</dbReference>
<feature type="domain" description="Luciferase-like" evidence="5">
    <location>
        <begin position="13"/>
        <end position="289"/>
    </location>
</feature>
<dbReference type="InterPro" id="IPR019952">
    <property type="entry name" value="F420_OxRdatse_Rv1855c_pred"/>
</dbReference>
<evidence type="ECO:0000313" key="7">
    <source>
        <dbReference type="Proteomes" id="UP000019141"/>
    </source>
</evidence>
<comment type="caution">
    <text evidence="6">The sequence shown here is derived from an EMBL/GenBank/DDBJ whole genome shotgun (WGS) entry which is preliminary data.</text>
</comment>
<name>W4LCI0_ENTF1</name>
<dbReference type="NCBIfam" id="TIGR03560">
    <property type="entry name" value="F420_Rv1855c"/>
    <property type="match status" value="1"/>
</dbReference>
<dbReference type="EMBL" id="AZHW01000919">
    <property type="protein sequence ID" value="ETW95420.1"/>
    <property type="molecule type" value="Genomic_DNA"/>
</dbReference>